<gene>
    <name evidence="3" type="ORF">CLV80_10629</name>
</gene>
<dbReference type="EMBL" id="PVTP01000006">
    <property type="protein sequence ID" value="PRY77185.1"/>
    <property type="molecule type" value="Genomic_DNA"/>
</dbReference>
<feature type="signal peptide" evidence="1">
    <location>
        <begin position="1"/>
        <end position="27"/>
    </location>
</feature>
<evidence type="ECO:0000313" key="3">
    <source>
        <dbReference type="EMBL" id="PRY77185.1"/>
    </source>
</evidence>
<dbReference type="PANTHER" id="PTHR30024:SF48">
    <property type="entry name" value="ABC TRANSPORTER SUBSTRATE-BINDING PROTEIN"/>
    <property type="match status" value="1"/>
</dbReference>
<reference evidence="3 4" key="1">
    <citation type="submission" date="2018-03" db="EMBL/GenBank/DDBJ databases">
        <title>Genomic Encyclopedia of Archaeal and Bacterial Type Strains, Phase II (KMG-II): from individual species to whole genera.</title>
        <authorList>
            <person name="Goeker M."/>
        </authorList>
    </citation>
    <scope>NUCLEOTIDE SEQUENCE [LARGE SCALE GENOMIC DNA]</scope>
    <source>
        <strain evidence="3 4">DSM 101533</strain>
    </source>
</reference>
<keyword evidence="4" id="KW-1185">Reference proteome</keyword>
<dbReference type="SUPFAM" id="SSF53850">
    <property type="entry name" value="Periplasmic binding protein-like II"/>
    <property type="match status" value="1"/>
</dbReference>
<dbReference type="InterPro" id="IPR015168">
    <property type="entry name" value="SsuA/THI5"/>
</dbReference>
<sequence>MISNMRRRVFSALAISALLCAPVVATAQSDLPVIRAAVLKIGTVNWELDTITRNGFDTANGFTLDVQPYADNGATRVALEGGEADVAVADWIWVARQRAAGKDYVFIPYSKAVGGLVVPADSTAQTLADLAGGSIGIAGGPVDKSWLILRAYAQQEYGMDLAAETEQVFGAPPLIFQSGLSGETDGAINFWHFLAKMKSAGMRQLISVEEASVALGLDPEVPLLGYVMKESFIAENPGIAAALYGASRDAKDLLASDDAAWDAIRPMMNANNDAQFEALRTDFRAGIPKPGPVDPSSADKMLQLMAELGGERLVGEATTLPDGLFAAIQ</sequence>
<proteinExistence type="predicted"/>
<feature type="chain" id="PRO_5015513297" evidence="1">
    <location>
        <begin position="28"/>
        <end position="329"/>
    </location>
</feature>
<dbReference type="Gene3D" id="3.40.190.10">
    <property type="entry name" value="Periplasmic binding protein-like II"/>
    <property type="match status" value="2"/>
</dbReference>
<protein>
    <submittedName>
        <fullName evidence="3">NitT/TauT family transport system substrate-binding protein</fullName>
    </submittedName>
</protein>
<dbReference type="Proteomes" id="UP000238007">
    <property type="component" value="Unassembled WGS sequence"/>
</dbReference>
<feature type="domain" description="SsuA/THI5-like" evidence="2">
    <location>
        <begin position="54"/>
        <end position="254"/>
    </location>
</feature>
<evidence type="ECO:0000256" key="1">
    <source>
        <dbReference type="SAM" id="SignalP"/>
    </source>
</evidence>
<dbReference type="AlphaFoldDB" id="A0A2T0VY81"/>
<dbReference type="Pfam" id="PF09084">
    <property type="entry name" value="NMT1"/>
    <property type="match status" value="1"/>
</dbReference>
<accession>A0A2T0VY81</accession>
<comment type="caution">
    <text evidence="3">The sequence shown here is derived from an EMBL/GenBank/DDBJ whole genome shotgun (WGS) entry which is preliminary data.</text>
</comment>
<organism evidence="3 4">
    <name type="scientific">Yoonia maritima</name>
    <dbReference type="NCBI Taxonomy" id="1435347"/>
    <lineage>
        <taxon>Bacteria</taxon>
        <taxon>Pseudomonadati</taxon>
        <taxon>Pseudomonadota</taxon>
        <taxon>Alphaproteobacteria</taxon>
        <taxon>Rhodobacterales</taxon>
        <taxon>Paracoccaceae</taxon>
        <taxon>Yoonia</taxon>
    </lineage>
</organism>
<evidence type="ECO:0000313" key="4">
    <source>
        <dbReference type="Proteomes" id="UP000238007"/>
    </source>
</evidence>
<evidence type="ECO:0000259" key="2">
    <source>
        <dbReference type="Pfam" id="PF09084"/>
    </source>
</evidence>
<keyword evidence="1" id="KW-0732">Signal</keyword>
<dbReference type="PANTHER" id="PTHR30024">
    <property type="entry name" value="ALIPHATIC SULFONATES-BINDING PROTEIN-RELATED"/>
    <property type="match status" value="1"/>
</dbReference>
<name>A0A2T0VY81_9RHOB</name>
<dbReference type="RefSeq" id="WP_243394506.1">
    <property type="nucleotide sequence ID" value="NZ_PVTP01000006.1"/>
</dbReference>